<feature type="region of interest" description="Disordered" evidence="1">
    <location>
        <begin position="38"/>
        <end position="58"/>
    </location>
</feature>
<evidence type="ECO:0000313" key="5">
    <source>
        <dbReference type="Proteomes" id="UP000784919"/>
    </source>
</evidence>
<evidence type="ECO:0000313" key="3">
    <source>
        <dbReference type="EMBL" id="KAG5977625.1"/>
    </source>
</evidence>
<dbReference type="EMBL" id="SRPR01000008">
    <property type="protein sequence ID" value="KAG5968069.1"/>
    <property type="molecule type" value="Genomic_DNA"/>
</dbReference>
<comment type="caution">
    <text evidence="3">The sequence shown here is derived from an EMBL/GenBank/DDBJ whole genome shotgun (WGS) entry which is preliminary data.</text>
</comment>
<organism evidence="3 5">
    <name type="scientific">Claviceps arundinis</name>
    <dbReference type="NCBI Taxonomy" id="1623583"/>
    <lineage>
        <taxon>Eukaryota</taxon>
        <taxon>Fungi</taxon>
        <taxon>Dikarya</taxon>
        <taxon>Ascomycota</taxon>
        <taxon>Pezizomycotina</taxon>
        <taxon>Sordariomycetes</taxon>
        <taxon>Hypocreomycetidae</taxon>
        <taxon>Hypocreales</taxon>
        <taxon>Clavicipitaceae</taxon>
        <taxon>Claviceps</taxon>
    </lineage>
</organism>
<accession>A0A9P7N1L1</accession>
<name>A0A9P7N1L1_9HYPO</name>
<dbReference type="Proteomes" id="UP000784919">
    <property type="component" value="Unassembled WGS sequence"/>
</dbReference>
<sequence>MPVVSRLPPVSVSILAITRQDIFQKQLGNVKNTILSTSSPLKTGSCPGSRGEESSEMRKLEARSREYRSRESGWPAMDPHFCQPPAVNSTVHLDVAVGRRLKTASDEPMARPNSVFGSCSVMASFPLLPSTATTAAAAATRQCHSCTAGEIAAASACLVLSLS</sequence>
<gene>
    <name evidence="3" type="ORF">E4U56_007376</name>
    <name evidence="2" type="ORF">E4U57_007609</name>
</gene>
<evidence type="ECO:0000313" key="4">
    <source>
        <dbReference type="Proteomes" id="UP000742024"/>
    </source>
</evidence>
<evidence type="ECO:0000313" key="2">
    <source>
        <dbReference type="EMBL" id="KAG5968069.1"/>
    </source>
</evidence>
<dbReference type="EMBL" id="SRPS01000007">
    <property type="protein sequence ID" value="KAG5977625.1"/>
    <property type="molecule type" value="Genomic_DNA"/>
</dbReference>
<evidence type="ECO:0000256" key="1">
    <source>
        <dbReference type="SAM" id="MobiDB-lite"/>
    </source>
</evidence>
<protein>
    <submittedName>
        <fullName evidence="3">Uncharacterized protein</fullName>
    </submittedName>
</protein>
<dbReference type="AlphaFoldDB" id="A0A9P7N1L1"/>
<reference evidence="3 4" key="1">
    <citation type="journal article" date="2020" name="bioRxiv">
        <title>Whole genome comparisons of ergot fungi reveals the divergence and evolution of species within the genus Claviceps are the result of varying mechanisms driving genome evolution and host range expansion.</title>
        <authorList>
            <person name="Wyka S.A."/>
            <person name="Mondo S.J."/>
            <person name="Liu M."/>
            <person name="Dettman J."/>
            <person name="Nalam V."/>
            <person name="Broders K.D."/>
        </authorList>
    </citation>
    <scope>NUCLEOTIDE SEQUENCE</scope>
    <source>
        <strain evidence="3">CCC 1102</strain>
        <strain evidence="2 4">LM583</strain>
    </source>
</reference>
<keyword evidence="4" id="KW-1185">Reference proteome</keyword>
<proteinExistence type="predicted"/>
<dbReference type="Proteomes" id="UP000742024">
    <property type="component" value="Unassembled WGS sequence"/>
</dbReference>